<evidence type="ECO:0000313" key="7">
    <source>
        <dbReference type="Proteomes" id="UP000321514"/>
    </source>
</evidence>
<dbReference type="Gene3D" id="3.40.50.2300">
    <property type="match status" value="1"/>
</dbReference>
<dbReference type="Proteomes" id="UP000321514">
    <property type="component" value="Unassembled WGS sequence"/>
</dbReference>
<dbReference type="GO" id="GO:0000160">
    <property type="term" value="P:phosphorelay signal transduction system"/>
    <property type="evidence" value="ECO:0007669"/>
    <property type="project" value="InterPro"/>
</dbReference>
<dbReference type="PANTHER" id="PTHR44591">
    <property type="entry name" value="STRESS RESPONSE REGULATOR PROTEIN 1"/>
    <property type="match status" value="1"/>
</dbReference>
<dbReference type="PANTHER" id="PTHR44591:SF3">
    <property type="entry name" value="RESPONSE REGULATORY DOMAIN-CONTAINING PROTEIN"/>
    <property type="match status" value="1"/>
</dbReference>
<dbReference type="EMBL" id="BJXR01000028">
    <property type="protein sequence ID" value="GEN08511.1"/>
    <property type="molecule type" value="Genomic_DNA"/>
</dbReference>
<organism evidence="4 7">
    <name type="scientific">Myxococcus fulvus</name>
    <dbReference type="NCBI Taxonomy" id="33"/>
    <lineage>
        <taxon>Bacteria</taxon>
        <taxon>Pseudomonadati</taxon>
        <taxon>Myxococcota</taxon>
        <taxon>Myxococcia</taxon>
        <taxon>Myxococcales</taxon>
        <taxon>Cystobacterineae</taxon>
        <taxon>Myxococcaceae</taxon>
        <taxon>Myxococcus</taxon>
    </lineage>
</organism>
<sequence>MGAERIKVLLVEDDADSRELLAELLEFDFDVVTASDGLSGLRAFESAHPDVVVTDESLPGLTGTELARRVKARSARTRVILVSGYTQVDGAEHCDLMLRKPIDVERLSSAVGRLGAEARHWSGDDARQ</sequence>
<keyword evidence="6" id="KW-1185">Reference proteome</keyword>
<dbReference type="SMART" id="SM00448">
    <property type="entry name" value="REC"/>
    <property type="match status" value="1"/>
</dbReference>
<evidence type="ECO:0000259" key="3">
    <source>
        <dbReference type="PROSITE" id="PS50110"/>
    </source>
</evidence>
<evidence type="ECO:0000313" key="4">
    <source>
        <dbReference type="EMBL" id="GEN08511.1"/>
    </source>
</evidence>
<dbReference type="InterPro" id="IPR001789">
    <property type="entry name" value="Sig_transdc_resp-reg_receiver"/>
</dbReference>
<comment type="caution">
    <text evidence="4">The sequence shown here is derived from an EMBL/GenBank/DDBJ whole genome shotgun (WGS) entry which is preliminary data.</text>
</comment>
<reference evidence="5 6" key="1">
    <citation type="submission" date="2016-10" db="EMBL/GenBank/DDBJ databases">
        <authorList>
            <person name="Varghese N."/>
            <person name="Submissions S."/>
        </authorList>
    </citation>
    <scope>NUCLEOTIDE SEQUENCE [LARGE SCALE GENOMIC DNA]</scope>
    <source>
        <strain evidence="5 6">DSM 16525</strain>
    </source>
</reference>
<dbReference type="STRING" id="1334629.MFUL124B02_31015"/>
<accession>A0A511T2X3</accession>
<keyword evidence="1 2" id="KW-0597">Phosphoprotein</keyword>
<evidence type="ECO:0000313" key="6">
    <source>
        <dbReference type="Proteomes" id="UP000183760"/>
    </source>
</evidence>
<dbReference type="Pfam" id="PF00072">
    <property type="entry name" value="Response_reg"/>
    <property type="match status" value="1"/>
</dbReference>
<dbReference type="RefSeq" id="WP_074955829.1">
    <property type="nucleotide sequence ID" value="NZ_BJXR01000028.1"/>
</dbReference>
<evidence type="ECO:0000256" key="1">
    <source>
        <dbReference type="ARBA" id="ARBA00022553"/>
    </source>
</evidence>
<dbReference type="OrthoDB" id="9802155at2"/>
<evidence type="ECO:0000313" key="5">
    <source>
        <dbReference type="EMBL" id="SEU19805.1"/>
    </source>
</evidence>
<gene>
    <name evidence="4" type="ORF">MFU01_35480</name>
    <name evidence="5" type="ORF">SAMN05443572_10659</name>
</gene>
<feature type="modified residue" description="4-aspartylphosphate" evidence="2">
    <location>
        <position position="55"/>
    </location>
</feature>
<evidence type="ECO:0000256" key="2">
    <source>
        <dbReference type="PROSITE-ProRule" id="PRU00169"/>
    </source>
</evidence>
<dbReference type="Proteomes" id="UP000183760">
    <property type="component" value="Unassembled WGS sequence"/>
</dbReference>
<protein>
    <submittedName>
        <fullName evidence="5">Response regulator receiver domain-containing protein</fullName>
    </submittedName>
</protein>
<dbReference type="InterPro" id="IPR011006">
    <property type="entry name" value="CheY-like_superfamily"/>
</dbReference>
<dbReference type="InterPro" id="IPR050595">
    <property type="entry name" value="Bact_response_regulator"/>
</dbReference>
<dbReference type="EMBL" id="FOIB01000006">
    <property type="protein sequence ID" value="SEU19805.1"/>
    <property type="molecule type" value="Genomic_DNA"/>
</dbReference>
<proteinExistence type="predicted"/>
<dbReference type="PROSITE" id="PS50110">
    <property type="entry name" value="RESPONSE_REGULATORY"/>
    <property type="match status" value="1"/>
</dbReference>
<dbReference type="AlphaFoldDB" id="A0A511T2X3"/>
<feature type="domain" description="Response regulatory" evidence="3">
    <location>
        <begin position="7"/>
        <end position="115"/>
    </location>
</feature>
<reference evidence="4 7" key="2">
    <citation type="submission" date="2019-07" db="EMBL/GenBank/DDBJ databases">
        <title>Whole genome shotgun sequence of Myxococcus fulvus NBRC 100333.</title>
        <authorList>
            <person name="Hosoyama A."/>
            <person name="Uohara A."/>
            <person name="Ohji S."/>
            <person name="Ichikawa N."/>
        </authorList>
    </citation>
    <scope>NUCLEOTIDE SEQUENCE [LARGE SCALE GENOMIC DNA]</scope>
    <source>
        <strain evidence="4 7">NBRC 100333</strain>
    </source>
</reference>
<name>A0A511T2X3_MYXFU</name>
<dbReference type="SUPFAM" id="SSF52172">
    <property type="entry name" value="CheY-like"/>
    <property type="match status" value="1"/>
</dbReference>